<feature type="transmembrane region" description="Helical" evidence="4">
    <location>
        <begin position="110"/>
        <end position="131"/>
    </location>
</feature>
<keyword evidence="1 4" id="KW-0812">Transmembrane</keyword>
<dbReference type="Gene3D" id="1.20.1560.10">
    <property type="entry name" value="ABC transporter type 1, transmembrane domain"/>
    <property type="match status" value="1"/>
</dbReference>
<evidence type="ECO:0000256" key="1">
    <source>
        <dbReference type="ARBA" id="ARBA00022692"/>
    </source>
</evidence>
<dbReference type="InterPro" id="IPR036640">
    <property type="entry name" value="ABC1_TM_sf"/>
</dbReference>
<keyword evidence="3 4" id="KW-0472">Membrane</keyword>
<reference evidence="5" key="2">
    <citation type="submission" date="2025-09" db="UniProtKB">
        <authorList>
            <consortium name="Ensembl"/>
        </authorList>
    </citation>
    <scope>IDENTIFICATION</scope>
</reference>
<organism evidence="5 6">
    <name type="scientific">Buteo japonicus</name>
    <dbReference type="NCBI Taxonomy" id="224669"/>
    <lineage>
        <taxon>Eukaryota</taxon>
        <taxon>Metazoa</taxon>
        <taxon>Chordata</taxon>
        <taxon>Craniata</taxon>
        <taxon>Vertebrata</taxon>
        <taxon>Euteleostomi</taxon>
        <taxon>Archelosauria</taxon>
        <taxon>Archosauria</taxon>
        <taxon>Dinosauria</taxon>
        <taxon>Saurischia</taxon>
        <taxon>Theropoda</taxon>
        <taxon>Coelurosauria</taxon>
        <taxon>Aves</taxon>
        <taxon>Neognathae</taxon>
        <taxon>Neoaves</taxon>
        <taxon>Telluraves</taxon>
        <taxon>Accipitrimorphae</taxon>
        <taxon>Accipitriformes</taxon>
        <taxon>Accipitridae</taxon>
        <taxon>Accipitrinae</taxon>
        <taxon>Buteo</taxon>
    </lineage>
</organism>
<protein>
    <submittedName>
        <fullName evidence="5">Uncharacterized protein</fullName>
    </submittedName>
</protein>
<proteinExistence type="predicted"/>
<dbReference type="GO" id="GO:0016020">
    <property type="term" value="C:membrane"/>
    <property type="evidence" value="ECO:0007669"/>
    <property type="project" value="InterPro"/>
</dbReference>
<accession>A0A8C0C4I3</accession>
<evidence type="ECO:0000256" key="2">
    <source>
        <dbReference type="ARBA" id="ARBA00022989"/>
    </source>
</evidence>
<dbReference type="SUPFAM" id="SSF90123">
    <property type="entry name" value="ABC transporter transmembrane region"/>
    <property type="match status" value="1"/>
</dbReference>
<keyword evidence="6" id="KW-1185">Reference proteome</keyword>
<evidence type="ECO:0000256" key="4">
    <source>
        <dbReference type="SAM" id="Phobius"/>
    </source>
</evidence>
<evidence type="ECO:0000256" key="3">
    <source>
        <dbReference type="ARBA" id="ARBA00023136"/>
    </source>
</evidence>
<feature type="transmembrane region" description="Helical" evidence="4">
    <location>
        <begin position="78"/>
        <end position="98"/>
    </location>
</feature>
<feature type="transmembrane region" description="Helical" evidence="4">
    <location>
        <begin position="42"/>
        <end position="66"/>
    </location>
</feature>
<dbReference type="AlphaFoldDB" id="A0A8C0C4I3"/>
<sequence length="181" mass="20699">MTIASWEVLVMLQQKQETSLLYSFKYIGLETAYSSKDPPDKLLMVLGTTMAILHGAGVSLMMIIFGDMTDISIKFPSFPFSFSLSFKLIPFPILLFPFRYAYYYPDIRAGVLFAALHSSFILAAEFFHAVMTQEIRWFDKHDEALTKCTASKEFISVFSTHSYLFGYNLVFSVTSPRLMKK</sequence>
<keyword evidence="2 4" id="KW-1133">Transmembrane helix</keyword>
<name>A0A8C0C4I3_9AVES</name>
<dbReference type="Ensembl" id="ENSBJAT00000026078.1">
    <property type="protein sequence ID" value="ENSBJAP00000025380.1"/>
    <property type="gene ID" value="ENSBJAG00000016178.1"/>
</dbReference>
<evidence type="ECO:0000313" key="5">
    <source>
        <dbReference type="Ensembl" id="ENSBJAP00000025380.1"/>
    </source>
</evidence>
<reference evidence="5" key="1">
    <citation type="submission" date="2025-08" db="UniProtKB">
        <authorList>
            <consortium name="Ensembl"/>
        </authorList>
    </citation>
    <scope>IDENTIFICATION</scope>
</reference>
<evidence type="ECO:0000313" key="6">
    <source>
        <dbReference type="Proteomes" id="UP000694555"/>
    </source>
</evidence>
<dbReference type="GO" id="GO:0005524">
    <property type="term" value="F:ATP binding"/>
    <property type="evidence" value="ECO:0007669"/>
    <property type="project" value="InterPro"/>
</dbReference>
<dbReference type="Proteomes" id="UP000694555">
    <property type="component" value="Unplaced"/>
</dbReference>